<dbReference type="SUPFAM" id="SSF56349">
    <property type="entry name" value="DNA breaking-rejoining enzymes"/>
    <property type="match status" value="1"/>
</dbReference>
<dbReference type="PROSITE" id="PS51898">
    <property type="entry name" value="TYR_RECOMBINASE"/>
    <property type="match status" value="1"/>
</dbReference>
<dbReference type="Gene3D" id="1.10.150.130">
    <property type="match status" value="1"/>
</dbReference>
<dbReference type="InterPro" id="IPR011010">
    <property type="entry name" value="DNA_brk_join_enz"/>
</dbReference>
<proteinExistence type="inferred from homology"/>
<organism evidence="8 9">
    <name type="scientific">Sporolactobacillus putidus</name>
    <dbReference type="NCBI Taxonomy" id="492735"/>
    <lineage>
        <taxon>Bacteria</taxon>
        <taxon>Bacillati</taxon>
        <taxon>Bacillota</taxon>
        <taxon>Bacilli</taxon>
        <taxon>Bacillales</taxon>
        <taxon>Sporolactobacillaceae</taxon>
        <taxon>Sporolactobacillus</taxon>
    </lineage>
</organism>
<dbReference type="PANTHER" id="PTHR30349:SF64">
    <property type="entry name" value="PROPHAGE INTEGRASE INTD-RELATED"/>
    <property type="match status" value="1"/>
</dbReference>
<dbReference type="PROSITE" id="PS51900">
    <property type="entry name" value="CB"/>
    <property type="match status" value="1"/>
</dbReference>
<keyword evidence="3 5" id="KW-0238">DNA-binding</keyword>
<dbReference type="CDD" id="cd00397">
    <property type="entry name" value="DNA_BRE_C"/>
    <property type="match status" value="1"/>
</dbReference>
<sequence>MKDSDFYIENFMLYCTSKNLSKKTLMSYEQAIKLFFIYMHNEFQIDEVAKVEKIHIQKYIQYLKQRGKYTAVSNPESEKINHPINRTDYKKELSITTISNYVRDLKVFFNYLFHEEEVLIKNPIKKIPNIKSERKVKRLISDDDFINVMKQFDVTTFHGYRNYTVCLLIFDTGIRIGEALNVMVRDLDFKHKSLLITNPKNKKQRYVFFSLEMLRNLKHWIKFWDRYSDSEWLFPTIRGTKLEERNFEYALRQAGKRANVDVHPHLLRNNYAKRYLLNGGDLASLSQLLGHSSTEVTKSAYLDFTNEEIGQIYQRYSPLSNLTKKLR</sequence>
<reference evidence="8" key="1">
    <citation type="journal article" date="2014" name="Int. J. Syst. Evol. Microbiol.">
        <title>Complete genome sequence of Corynebacterium casei LMG S-19264T (=DSM 44701T), isolated from a smear-ripened cheese.</title>
        <authorList>
            <consortium name="US DOE Joint Genome Institute (JGI-PGF)"/>
            <person name="Walter F."/>
            <person name="Albersmeier A."/>
            <person name="Kalinowski J."/>
            <person name="Ruckert C."/>
        </authorList>
    </citation>
    <scope>NUCLEOTIDE SEQUENCE</scope>
    <source>
        <strain evidence="8">JCM 15325</strain>
    </source>
</reference>
<dbReference type="InterPro" id="IPR044068">
    <property type="entry name" value="CB"/>
</dbReference>
<dbReference type="GO" id="GO:0015074">
    <property type="term" value="P:DNA integration"/>
    <property type="evidence" value="ECO:0007669"/>
    <property type="project" value="InterPro"/>
</dbReference>
<feature type="domain" description="Tyr recombinase" evidence="6">
    <location>
        <begin position="134"/>
        <end position="314"/>
    </location>
</feature>
<dbReference type="GO" id="GO:0006310">
    <property type="term" value="P:DNA recombination"/>
    <property type="evidence" value="ECO:0007669"/>
    <property type="project" value="UniProtKB-KW"/>
</dbReference>
<evidence type="ECO:0000259" key="7">
    <source>
        <dbReference type="PROSITE" id="PS51900"/>
    </source>
</evidence>
<dbReference type="Pfam" id="PF02899">
    <property type="entry name" value="Phage_int_SAM_1"/>
    <property type="match status" value="1"/>
</dbReference>
<dbReference type="EMBL" id="BMOK01000007">
    <property type="protein sequence ID" value="GGL55610.1"/>
    <property type="molecule type" value="Genomic_DNA"/>
</dbReference>
<keyword evidence="2" id="KW-0229">DNA integration</keyword>
<dbReference type="InterPro" id="IPR004107">
    <property type="entry name" value="Integrase_SAM-like_N"/>
</dbReference>
<evidence type="ECO:0000313" key="9">
    <source>
        <dbReference type="Proteomes" id="UP000654670"/>
    </source>
</evidence>
<accession>A0A917S3T3</accession>
<evidence type="ECO:0000256" key="5">
    <source>
        <dbReference type="PROSITE-ProRule" id="PRU01248"/>
    </source>
</evidence>
<protein>
    <submittedName>
        <fullName evidence="8">Tyrosine recombinase XerC</fullName>
    </submittedName>
</protein>
<feature type="domain" description="Core-binding (CB)" evidence="7">
    <location>
        <begin position="2"/>
        <end position="113"/>
    </location>
</feature>
<evidence type="ECO:0000313" key="8">
    <source>
        <dbReference type="EMBL" id="GGL55610.1"/>
    </source>
</evidence>
<dbReference type="Pfam" id="PF00589">
    <property type="entry name" value="Phage_integrase"/>
    <property type="match status" value="1"/>
</dbReference>
<dbReference type="RefSeq" id="WP_268239346.1">
    <property type="nucleotide sequence ID" value="NZ_BMOK01000007.1"/>
</dbReference>
<dbReference type="PANTHER" id="PTHR30349">
    <property type="entry name" value="PHAGE INTEGRASE-RELATED"/>
    <property type="match status" value="1"/>
</dbReference>
<evidence type="ECO:0000259" key="6">
    <source>
        <dbReference type="PROSITE" id="PS51898"/>
    </source>
</evidence>
<comment type="caution">
    <text evidence="8">The sequence shown here is derived from an EMBL/GenBank/DDBJ whole genome shotgun (WGS) entry which is preliminary data.</text>
</comment>
<evidence type="ECO:0000256" key="3">
    <source>
        <dbReference type="ARBA" id="ARBA00023125"/>
    </source>
</evidence>
<dbReference type="GO" id="GO:0003677">
    <property type="term" value="F:DNA binding"/>
    <property type="evidence" value="ECO:0007669"/>
    <property type="project" value="UniProtKB-UniRule"/>
</dbReference>
<dbReference type="InterPro" id="IPR050090">
    <property type="entry name" value="Tyrosine_recombinase_XerCD"/>
</dbReference>
<dbReference type="InterPro" id="IPR013762">
    <property type="entry name" value="Integrase-like_cat_sf"/>
</dbReference>
<dbReference type="AlphaFoldDB" id="A0A917S3T3"/>
<dbReference type="InterPro" id="IPR010998">
    <property type="entry name" value="Integrase_recombinase_N"/>
</dbReference>
<comment type="similarity">
    <text evidence="1">Belongs to the 'phage' integrase family.</text>
</comment>
<keyword evidence="9" id="KW-1185">Reference proteome</keyword>
<dbReference type="InterPro" id="IPR002104">
    <property type="entry name" value="Integrase_catalytic"/>
</dbReference>
<dbReference type="Gene3D" id="1.10.443.10">
    <property type="entry name" value="Intergrase catalytic core"/>
    <property type="match status" value="1"/>
</dbReference>
<keyword evidence="4" id="KW-0233">DNA recombination</keyword>
<gene>
    <name evidence="8" type="primary">xerC</name>
    <name evidence="8" type="ORF">GCM10007968_19680</name>
</gene>
<dbReference type="Proteomes" id="UP000654670">
    <property type="component" value="Unassembled WGS sequence"/>
</dbReference>
<name>A0A917S3T3_9BACL</name>
<evidence type="ECO:0000256" key="2">
    <source>
        <dbReference type="ARBA" id="ARBA00022908"/>
    </source>
</evidence>
<evidence type="ECO:0000256" key="4">
    <source>
        <dbReference type="ARBA" id="ARBA00023172"/>
    </source>
</evidence>
<evidence type="ECO:0000256" key="1">
    <source>
        <dbReference type="ARBA" id="ARBA00008857"/>
    </source>
</evidence>
<reference evidence="8" key="2">
    <citation type="submission" date="2020-09" db="EMBL/GenBank/DDBJ databases">
        <authorList>
            <person name="Sun Q."/>
            <person name="Ohkuma M."/>
        </authorList>
    </citation>
    <scope>NUCLEOTIDE SEQUENCE</scope>
    <source>
        <strain evidence="8">JCM 15325</strain>
    </source>
</reference>